<keyword evidence="3 5" id="KW-0378">Hydrolase</keyword>
<organism evidence="9 10">
    <name type="scientific">Deinococcus aetherius</name>
    <dbReference type="NCBI Taxonomy" id="200252"/>
    <lineage>
        <taxon>Bacteria</taxon>
        <taxon>Thermotogati</taxon>
        <taxon>Deinococcota</taxon>
        <taxon>Deinococci</taxon>
        <taxon>Deinococcales</taxon>
        <taxon>Deinococcaceae</taxon>
        <taxon>Deinococcus</taxon>
    </lineage>
</organism>
<evidence type="ECO:0000256" key="3">
    <source>
        <dbReference type="ARBA" id="ARBA00022801"/>
    </source>
</evidence>
<proteinExistence type="inferred from homology"/>
<evidence type="ECO:0000256" key="4">
    <source>
        <dbReference type="ARBA" id="ARBA00022825"/>
    </source>
</evidence>
<evidence type="ECO:0000313" key="9">
    <source>
        <dbReference type="EMBL" id="BDP41833.1"/>
    </source>
</evidence>
<dbReference type="PRINTS" id="PR00723">
    <property type="entry name" value="SUBTILISIN"/>
</dbReference>
<dbReference type="PANTHER" id="PTHR43399">
    <property type="entry name" value="SUBTILISIN-RELATED"/>
    <property type="match status" value="1"/>
</dbReference>
<dbReference type="InterPro" id="IPR000209">
    <property type="entry name" value="Peptidase_S8/S53_dom"/>
</dbReference>
<evidence type="ECO:0000256" key="6">
    <source>
        <dbReference type="RuleBase" id="RU003355"/>
    </source>
</evidence>
<dbReference type="InterPro" id="IPR023827">
    <property type="entry name" value="Peptidase_S8_Asp-AS"/>
</dbReference>
<feature type="active site" description="Charge relay system" evidence="5">
    <location>
        <position position="217"/>
    </location>
</feature>
<dbReference type="GO" id="GO:0006508">
    <property type="term" value="P:proteolysis"/>
    <property type="evidence" value="ECO:0007669"/>
    <property type="project" value="UniProtKB-KW"/>
</dbReference>
<dbReference type="PROSITE" id="PS51892">
    <property type="entry name" value="SUBTILASE"/>
    <property type="match status" value="1"/>
</dbReference>
<evidence type="ECO:0000313" key="10">
    <source>
        <dbReference type="Proteomes" id="UP001064971"/>
    </source>
</evidence>
<evidence type="ECO:0000259" key="8">
    <source>
        <dbReference type="Pfam" id="PF00082"/>
    </source>
</evidence>
<evidence type="ECO:0000256" key="5">
    <source>
        <dbReference type="PROSITE-ProRule" id="PRU01240"/>
    </source>
</evidence>
<keyword evidence="10" id="KW-1185">Reference proteome</keyword>
<dbReference type="EMBL" id="AP026560">
    <property type="protein sequence ID" value="BDP41833.1"/>
    <property type="molecule type" value="Genomic_DNA"/>
</dbReference>
<feature type="chain" id="PRO_5047241052" evidence="7">
    <location>
        <begin position="31"/>
        <end position="435"/>
    </location>
</feature>
<dbReference type="Gene3D" id="3.40.50.200">
    <property type="entry name" value="Peptidase S8/S53 domain"/>
    <property type="match status" value="1"/>
</dbReference>
<evidence type="ECO:0000256" key="2">
    <source>
        <dbReference type="ARBA" id="ARBA00022670"/>
    </source>
</evidence>
<dbReference type="GO" id="GO:0008233">
    <property type="term" value="F:peptidase activity"/>
    <property type="evidence" value="ECO:0007669"/>
    <property type="project" value="UniProtKB-KW"/>
</dbReference>
<dbReference type="Proteomes" id="UP001064971">
    <property type="component" value="Chromosome"/>
</dbReference>
<evidence type="ECO:0000256" key="7">
    <source>
        <dbReference type="SAM" id="SignalP"/>
    </source>
</evidence>
<dbReference type="Pfam" id="PF00082">
    <property type="entry name" value="Peptidase_S8"/>
    <property type="match status" value="1"/>
</dbReference>
<reference evidence="9" key="1">
    <citation type="submission" date="2022-07" db="EMBL/GenBank/DDBJ databases">
        <title>Complete Genome Sequence of the Radioresistant Bacterium Deinococcus aetherius ST0316, Isolated from the Air Dust collected in Lower Stratosphere above Japan.</title>
        <authorList>
            <person name="Satoh K."/>
            <person name="Hagiwara K."/>
            <person name="Katsumata K."/>
            <person name="Kubo A."/>
            <person name="Yokobori S."/>
            <person name="Yamagishi A."/>
            <person name="Oono Y."/>
            <person name="Narumi I."/>
        </authorList>
    </citation>
    <scope>NUCLEOTIDE SEQUENCE</scope>
    <source>
        <strain evidence="9">ST0316</strain>
    </source>
</reference>
<gene>
    <name evidence="9" type="ORF">DAETH_18020</name>
</gene>
<dbReference type="PROSITE" id="PS51257">
    <property type="entry name" value="PROKAR_LIPOPROTEIN"/>
    <property type="match status" value="1"/>
</dbReference>
<dbReference type="RefSeq" id="WP_264774559.1">
    <property type="nucleotide sequence ID" value="NZ_AP026560.1"/>
</dbReference>
<dbReference type="InterPro" id="IPR015500">
    <property type="entry name" value="Peptidase_S8_subtilisin-rel"/>
</dbReference>
<accession>A0ABM8ADH8</accession>
<feature type="active site" description="Charge relay system" evidence="5">
    <location>
        <position position="174"/>
    </location>
</feature>
<feature type="active site" description="Charge relay system" evidence="5">
    <location>
        <position position="369"/>
    </location>
</feature>
<dbReference type="InterPro" id="IPR051048">
    <property type="entry name" value="Peptidase_S8/S53_subtilisin"/>
</dbReference>
<feature type="signal peptide" evidence="7">
    <location>
        <begin position="1"/>
        <end position="30"/>
    </location>
</feature>
<dbReference type="PANTHER" id="PTHR43399:SF4">
    <property type="entry name" value="CELL WALL-ASSOCIATED PROTEASE"/>
    <property type="match status" value="1"/>
</dbReference>
<name>A0ABM8ADH8_9DEIO</name>
<dbReference type="PROSITE" id="PS00136">
    <property type="entry name" value="SUBTILASE_ASP"/>
    <property type="match status" value="1"/>
</dbReference>
<keyword evidence="4 5" id="KW-0720">Serine protease</keyword>
<dbReference type="PROSITE" id="PS00138">
    <property type="entry name" value="SUBTILASE_SER"/>
    <property type="match status" value="1"/>
</dbReference>
<dbReference type="SUPFAM" id="SSF52743">
    <property type="entry name" value="Subtilisin-like"/>
    <property type="match status" value="1"/>
</dbReference>
<dbReference type="InterPro" id="IPR036852">
    <property type="entry name" value="Peptidase_S8/S53_dom_sf"/>
</dbReference>
<feature type="domain" description="Peptidase S8/S53" evidence="8">
    <location>
        <begin position="165"/>
        <end position="384"/>
    </location>
</feature>
<protein>
    <submittedName>
        <fullName evidence="9">Serine protease</fullName>
    </submittedName>
</protein>
<dbReference type="InterPro" id="IPR023828">
    <property type="entry name" value="Peptidase_S8_Ser-AS"/>
</dbReference>
<comment type="similarity">
    <text evidence="1 5 6">Belongs to the peptidase S8 family.</text>
</comment>
<sequence length="435" mass="44995">MKPRILVQTALAMTTAALIAGCSQSPGAPAAQVDRPAYIMSVPVTTAQTQGDVEGRYGGQVVEWNAGEGYAVVGLDARAAKAQNLRAQALGTGPVAEPNLNQFQGGALALMAGSRSMWMGGEWQAWAGGSRSMWMGGLYGPIIQNSQPLQQIKLESAHKLAPNLGAGVKVAVIDTGIDLAHPAFNGALAPSGEWKDFYGNDNLPQEEGTLGVGGYGHGTAVASIVLQVAPKATILPLRVLGPNGEGDTLQVANAIRYAVTKGARVINLSLGSTTRSDTVQTAVKTATDAGVLVVSSAGNDNTPVITYPAMTANDKGILGERSLSVGSVNSLDLKSSFSNYAPDLELSAPGENIYAAGPGGLLVAWSGTSMAAPMAAGGLALALGQTLAVDIRDVTRKMAENGFDLYAGGLNSAYKDRLGKRRLDLDLFLRNTIKY</sequence>
<keyword evidence="7" id="KW-0732">Signal</keyword>
<keyword evidence="2 5" id="KW-0645">Protease</keyword>
<evidence type="ECO:0000256" key="1">
    <source>
        <dbReference type="ARBA" id="ARBA00011073"/>
    </source>
</evidence>